<dbReference type="Proteomes" id="UP000789901">
    <property type="component" value="Unassembled WGS sequence"/>
</dbReference>
<evidence type="ECO:0000313" key="2">
    <source>
        <dbReference type="Proteomes" id="UP000789901"/>
    </source>
</evidence>
<organism evidence="1 2">
    <name type="scientific">Gigaspora margarita</name>
    <dbReference type="NCBI Taxonomy" id="4874"/>
    <lineage>
        <taxon>Eukaryota</taxon>
        <taxon>Fungi</taxon>
        <taxon>Fungi incertae sedis</taxon>
        <taxon>Mucoromycota</taxon>
        <taxon>Glomeromycotina</taxon>
        <taxon>Glomeromycetes</taxon>
        <taxon>Diversisporales</taxon>
        <taxon>Gigasporaceae</taxon>
        <taxon>Gigaspora</taxon>
    </lineage>
</organism>
<keyword evidence="2" id="KW-1185">Reference proteome</keyword>
<accession>A0ABN7UDA0</accession>
<reference evidence="1 2" key="1">
    <citation type="submission" date="2021-06" db="EMBL/GenBank/DDBJ databases">
        <authorList>
            <person name="Kallberg Y."/>
            <person name="Tangrot J."/>
            <person name="Rosling A."/>
        </authorList>
    </citation>
    <scope>NUCLEOTIDE SEQUENCE [LARGE SCALE GENOMIC DNA]</scope>
    <source>
        <strain evidence="1 2">120-4 pot B 10/14</strain>
    </source>
</reference>
<sequence>NKRTRVRKIIAIVSTSSSMKLKVQHLYYGSKLPKIFATSAKLERLQNRELWLAKQYS</sequence>
<comment type="caution">
    <text evidence="1">The sequence shown here is derived from an EMBL/GenBank/DDBJ whole genome shotgun (WGS) entry which is preliminary data.</text>
</comment>
<evidence type="ECO:0000313" key="1">
    <source>
        <dbReference type="EMBL" id="CAG8567916.1"/>
    </source>
</evidence>
<proteinExistence type="predicted"/>
<protein>
    <submittedName>
        <fullName evidence="1">9058_t:CDS:1</fullName>
    </submittedName>
</protein>
<name>A0ABN7UDA0_GIGMA</name>
<gene>
    <name evidence="1" type="ORF">GMARGA_LOCUS5340</name>
</gene>
<dbReference type="EMBL" id="CAJVQB010002256">
    <property type="protein sequence ID" value="CAG8567916.1"/>
    <property type="molecule type" value="Genomic_DNA"/>
</dbReference>
<feature type="non-terminal residue" evidence="1">
    <location>
        <position position="1"/>
    </location>
</feature>